<keyword evidence="1" id="KW-0472">Membrane</keyword>
<dbReference type="EMBL" id="PUIV01000006">
    <property type="protein sequence ID" value="PWB94639.1"/>
    <property type="molecule type" value="Genomic_DNA"/>
</dbReference>
<keyword evidence="3" id="KW-1185">Reference proteome</keyword>
<dbReference type="RefSeq" id="WP_108916392.1">
    <property type="nucleotide sequence ID" value="NZ_BGJY01000018.1"/>
</dbReference>
<evidence type="ECO:0000313" key="3">
    <source>
        <dbReference type="Proteomes" id="UP000245137"/>
    </source>
</evidence>
<gene>
    <name evidence="2" type="ORF">C5689_06140</name>
</gene>
<keyword evidence="1" id="KW-1133">Transmembrane helix</keyword>
<feature type="transmembrane region" description="Helical" evidence="1">
    <location>
        <begin position="15"/>
        <end position="36"/>
    </location>
</feature>
<keyword evidence="1" id="KW-0812">Transmembrane</keyword>
<dbReference type="AlphaFoldDB" id="A0A2U1SSP5"/>
<protein>
    <submittedName>
        <fullName evidence="2">Uncharacterized protein</fullName>
    </submittedName>
</protein>
<proteinExistence type="predicted"/>
<sequence length="89" mass="10001">MLVDNSAITNAANDVMALGALLIIMFLLGVGAGYSWREMIGRRRRRYLAGPAPAACPWWSTISKRIPKWHFSKSSARQRRQASTKRPTL</sequence>
<evidence type="ECO:0000313" key="2">
    <source>
        <dbReference type="EMBL" id="PWB94639.1"/>
    </source>
</evidence>
<reference evidence="2 3" key="1">
    <citation type="journal article" date="2018" name="Appl. Microbiol. Biotechnol.">
        <title>Co-cultivation of the strictly anaerobic methanogen Methanosarcina barkeri with aerobic methanotrophs in an oxygen-limited membrane bioreactor.</title>
        <authorList>
            <person name="In 't Zandt M.H."/>
            <person name="van den Bosch T.J.M."/>
            <person name="Rijkers R."/>
            <person name="van Kessel M.A.H.J."/>
            <person name="Jetten M.S.M."/>
            <person name="Welte C.U."/>
        </authorList>
    </citation>
    <scope>NUCLEOTIDE SEQUENCE [LARGE SCALE GENOMIC DNA]</scope>
    <source>
        <strain evidence="2 3">DSM 17706</strain>
    </source>
</reference>
<accession>A0A2U1SSP5</accession>
<evidence type="ECO:0000256" key="1">
    <source>
        <dbReference type="SAM" id="Phobius"/>
    </source>
</evidence>
<name>A0A2U1SSP5_METSR</name>
<organism evidence="2 3">
    <name type="scientific">Methylosinus sporium</name>
    <dbReference type="NCBI Taxonomy" id="428"/>
    <lineage>
        <taxon>Bacteria</taxon>
        <taxon>Pseudomonadati</taxon>
        <taxon>Pseudomonadota</taxon>
        <taxon>Alphaproteobacteria</taxon>
        <taxon>Hyphomicrobiales</taxon>
        <taxon>Methylocystaceae</taxon>
        <taxon>Methylosinus</taxon>
    </lineage>
</organism>
<dbReference type="Proteomes" id="UP000245137">
    <property type="component" value="Unassembled WGS sequence"/>
</dbReference>
<comment type="caution">
    <text evidence="2">The sequence shown here is derived from an EMBL/GenBank/DDBJ whole genome shotgun (WGS) entry which is preliminary data.</text>
</comment>